<dbReference type="SUPFAM" id="SSF48403">
    <property type="entry name" value="Ankyrin repeat"/>
    <property type="match status" value="1"/>
</dbReference>
<dbReference type="AlphaFoldDB" id="A0A812IWR4"/>
<feature type="repeat" description="ANK" evidence="3">
    <location>
        <begin position="220"/>
        <end position="248"/>
    </location>
</feature>
<evidence type="ECO:0000259" key="4">
    <source>
        <dbReference type="PROSITE" id="PS50053"/>
    </source>
</evidence>
<dbReference type="Pfam" id="PF12796">
    <property type="entry name" value="Ank_2"/>
    <property type="match status" value="2"/>
</dbReference>
<dbReference type="SMART" id="SM00248">
    <property type="entry name" value="ANK"/>
    <property type="match status" value="5"/>
</dbReference>
<dbReference type="PROSITE" id="PS50297">
    <property type="entry name" value="ANK_REP_REGION"/>
    <property type="match status" value="3"/>
</dbReference>
<evidence type="ECO:0000256" key="2">
    <source>
        <dbReference type="ARBA" id="ARBA00023043"/>
    </source>
</evidence>
<dbReference type="SUPFAM" id="SSF54236">
    <property type="entry name" value="Ubiquitin-like"/>
    <property type="match status" value="1"/>
</dbReference>
<dbReference type="PROSITE" id="PS50088">
    <property type="entry name" value="ANK_REPEAT"/>
    <property type="match status" value="3"/>
</dbReference>
<dbReference type="OrthoDB" id="539213at2759"/>
<accession>A0A812IWR4</accession>
<keyword evidence="6" id="KW-1185">Reference proteome</keyword>
<dbReference type="Gene3D" id="1.25.40.20">
    <property type="entry name" value="Ankyrin repeat-containing domain"/>
    <property type="match status" value="1"/>
</dbReference>
<dbReference type="InterPro" id="IPR036770">
    <property type="entry name" value="Ankyrin_rpt-contain_sf"/>
</dbReference>
<name>A0A812IWR4_SYMPI</name>
<feature type="repeat" description="ANK" evidence="3">
    <location>
        <begin position="111"/>
        <end position="143"/>
    </location>
</feature>
<dbReference type="PRINTS" id="PR01415">
    <property type="entry name" value="ANKYRIN"/>
</dbReference>
<sequence length="248" mass="26437">MLHVSLTSGRELASFSVGDFSNARMLKQHLQKICGVPRFRQRLVHNGASLDDDADLNLPMDMQLVLLPVTPPSEEDIKALSEAAEMGSVKAVEHILNKPTEPRQSGKSFGLGSFPMYVAASRGHADVVRLLLEAQADVNHRKSLDGMYLNSPLAAAAHRGHVEVARVLLKAGAGQGPDRVDELNDLLMSVCAIGHVELVPLLLEHGASANGSENPWTGMVTSTPLSLATKYGNAEVARLLVGAGAVQD</sequence>
<organism evidence="5 6">
    <name type="scientific">Symbiodinium pilosum</name>
    <name type="common">Dinoflagellate</name>
    <dbReference type="NCBI Taxonomy" id="2952"/>
    <lineage>
        <taxon>Eukaryota</taxon>
        <taxon>Sar</taxon>
        <taxon>Alveolata</taxon>
        <taxon>Dinophyceae</taxon>
        <taxon>Suessiales</taxon>
        <taxon>Symbiodiniaceae</taxon>
        <taxon>Symbiodinium</taxon>
    </lineage>
</organism>
<evidence type="ECO:0000256" key="1">
    <source>
        <dbReference type="ARBA" id="ARBA00022737"/>
    </source>
</evidence>
<dbReference type="Proteomes" id="UP000649617">
    <property type="component" value="Unassembled WGS sequence"/>
</dbReference>
<feature type="repeat" description="ANK" evidence="3">
    <location>
        <begin position="148"/>
        <end position="173"/>
    </location>
</feature>
<dbReference type="InterPro" id="IPR000626">
    <property type="entry name" value="Ubiquitin-like_dom"/>
</dbReference>
<reference evidence="5" key="1">
    <citation type="submission" date="2021-02" db="EMBL/GenBank/DDBJ databases">
        <authorList>
            <person name="Dougan E. K."/>
            <person name="Rhodes N."/>
            <person name="Thang M."/>
            <person name="Chan C."/>
        </authorList>
    </citation>
    <scope>NUCLEOTIDE SEQUENCE</scope>
</reference>
<dbReference type="PROSITE" id="PS50053">
    <property type="entry name" value="UBIQUITIN_2"/>
    <property type="match status" value="1"/>
</dbReference>
<dbReference type="InterPro" id="IPR029071">
    <property type="entry name" value="Ubiquitin-like_domsf"/>
</dbReference>
<protein>
    <submittedName>
        <fullName evidence="5">ANKRD17 protein</fullName>
    </submittedName>
</protein>
<evidence type="ECO:0000256" key="3">
    <source>
        <dbReference type="PROSITE-ProRule" id="PRU00023"/>
    </source>
</evidence>
<evidence type="ECO:0000313" key="6">
    <source>
        <dbReference type="Proteomes" id="UP000649617"/>
    </source>
</evidence>
<dbReference type="InterPro" id="IPR002110">
    <property type="entry name" value="Ankyrin_rpt"/>
</dbReference>
<dbReference type="EMBL" id="CAJNIZ010001243">
    <property type="protein sequence ID" value="CAE7186382.1"/>
    <property type="molecule type" value="Genomic_DNA"/>
</dbReference>
<dbReference type="Gene3D" id="3.10.20.90">
    <property type="entry name" value="Phosphatidylinositol 3-kinase Catalytic Subunit, Chain A, domain 1"/>
    <property type="match status" value="1"/>
</dbReference>
<keyword evidence="1" id="KW-0677">Repeat</keyword>
<proteinExistence type="predicted"/>
<comment type="caution">
    <text evidence="5">The sequence shown here is derived from an EMBL/GenBank/DDBJ whole genome shotgun (WGS) entry which is preliminary data.</text>
</comment>
<gene>
    <name evidence="5" type="primary">ANKRD17</name>
    <name evidence="5" type="ORF">SPIL2461_LOCUS1285</name>
</gene>
<dbReference type="PANTHER" id="PTHR24173">
    <property type="entry name" value="ANKYRIN REPEAT CONTAINING"/>
    <property type="match status" value="1"/>
</dbReference>
<dbReference type="PANTHER" id="PTHR24173:SF74">
    <property type="entry name" value="ANKYRIN REPEAT DOMAIN-CONTAINING PROTEIN 16"/>
    <property type="match status" value="1"/>
</dbReference>
<feature type="domain" description="Ubiquitin-like" evidence="4">
    <location>
        <begin position="1"/>
        <end position="57"/>
    </location>
</feature>
<evidence type="ECO:0000313" key="5">
    <source>
        <dbReference type="EMBL" id="CAE7186382.1"/>
    </source>
</evidence>
<keyword evidence="2 3" id="KW-0040">ANK repeat</keyword>
<dbReference type="CDD" id="cd17039">
    <property type="entry name" value="Ubl_ubiquitin_like"/>
    <property type="match status" value="1"/>
</dbReference>